<protein>
    <submittedName>
        <fullName evidence="13">Uncharacterized protein</fullName>
    </submittedName>
</protein>
<evidence type="ECO:0000256" key="4">
    <source>
        <dbReference type="ARBA" id="ARBA00022475"/>
    </source>
</evidence>
<feature type="transmembrane region" description="Helical" evidence="12">
    <location>
        <begin position="192"/>
        <end position="214"/>
    </location>
</feature>
<dbReference type="EMBL" id="UYJE01005518">
    <property type="protein sequence ID" value="VDI37889.1"/>
    <property type="molecule type" value="Genomic_DNA"/>
</dbReference>
<keyword evidence="14" id="KW-1185">Reference proteome</keyword>
<keyword evidence="10" id="KW-0739">Sodium transport</keyword>
<dbReference type="Proteomes" id="UP000596742">
    <property type="component" value="Unassembled WGS sequence"/>
</dbReference>
<dbReference type="Gene3D" id="1.20.1730.10">
    <property type="entry name" value="Sodium/glucose cotransporter"/>
    <property type="match status" value="1"/>
</dbReference>
<evidence type="ECO:0000256" key="2">
    <source>
        <dbReference type="ARBA" id="ARBA00006434"/>
    </source>
</evidence>
<dbReference type="GO" id="GO:0015293">
    <property type="term" value="F:symporter activity"/>
    <property type="evidence" value="ECO:0007669"/>
    <property type="project" value="TreeGrafter"/>
</dbReference>
<evidence type="ECO:0000256" key="8">
    <source>
        <dbReference type="ARBA" id="ARBA00023065"/>
    </source>
</evidence>
<evidence type="ECO:0000256" key="3">
    <source>
        <dbReference type="ARBA" id="ARBA00022448"/>
    </source>
</evidence>
<gene>
    <name evidence="13" type="ORF">MGAL_10B084264</name>
</gene>
<keyword evidence="9 12" id="KW-0472">Membrane</keyword>
<dbReference type="GO" id="GO:0006814">
    <property type="term" value="P:sodium ion transport"/>
    <property type="evidence" value="ECO:0007669"/>
    <property type="project" value="UniProtKB-KW"/>
</dbReference>
<feature type="transmembrane region" description="Helical" evidence="12">
    <location>
        <begin position="29"/>
        <end position="55"/>
    </location>
</feature>
<keyword evidence="6 12" id="KW-1133">Transmembrane helix</keyword>
<keyword evidence="5 12" id="KW-0812">Transmembrane</keyword>
<feature type="transmembrane region" description="Helical" evidence="12">
    <location>
        <begin position="160"/>
        <end position="185"/>
    </location>
</feature>
<evidence type="ECO:0000256" key="10">
    <source>
        <dbReference type="ARBA" id="ARBA00023201"/>
    </source>
</evidence>
<keyword evidence="8" id="KW-0406">Ion transport</keyword>
<dbReference type="InterPro" id="IPR038377">
    <property type="entry name" value="Na/Glc_symporter_sf"/>
</dbReference>
<dbReference type="PANTHER" id="PTHR42985:SF2">
    <property type="entry name" value="SODIUM-DEPENDENT MULTIVITAMIN TRANSPORTER"/>
    <property type="match status" value="1"/>
</dbReference>
<evidence type="ECO:0000313" key="14">
    <source>
        <dbReference type="Proteomes" id="UP000596742"/>
    </source>
</evidence>
<dbReference type="InterPro" id="IPR001734">
    <property type="entry name" value="Na/solute_symporter"/>
</dbReference>
<feature type="transmembrane region" description="Helical" evidence="12">
    <location>
        <begin position="138"/>
        <end position="154"/>
    </location>
</feature>
<evidence type="ECO:0000256" key="12">
    <source>
        <dbReference type="SAM" id="Phobius"/>
    </source>
</evidence>
<feature type="transmembrane region" description="Helical" evidence="12">
    <location>
        <begin position="75"/>
        <end position="96"/>
    </location>
</feature>
<evidence type="ECO:0000256" key="1">
    <source>
        <dbReference type="ARBA" id="ARBA00004651"/>
    </source>
</evidence>
<evidence type="ECO:0000256" key="6">
    <source>
        <dbReference type="ARBA" id="ARBA00022989"/>
    </source>
</evidence>
<evidence type="ECO:0000256" key="9">
    <source>
        <dbReference type="ARBA" id="ARBA00023136"/>
    </source>
</evidence>
<keyword evidence="4" id="KW-1003">Cell membrane</keyword>
<keyword evidence="3" id="KW-0813">Transport</keyword>
<dbReference type="PROSITE" id="PS50283">
    <property type="entry name" value="NA_SOLUT_SYMP_3"/>
    <property type="match status" value="1"/>
</dbReference>
<dbReference type="PANTHER" id="PTHR42985">
    <property type="entry name" value="SODIUM-COUPLED MONOCARBOXYLATE TRANSPORTER"/>
    <property type="match status" value="1"/>
</dbReference>
<comment type="subcellular location">
    <subcellularLocation>
        <location evidence="1">Cell membrane</location>
        <topology evidence="1">Multi-pass membrane protein</topology>
    </subcellularLocation>
</comment>
<keyword evidence="7" id="KW-0915">Sodium</keyword>
<dbReference type="OrthoDB" id="6132759at2759"/>
<evidence type="ECO:0000256" key="7">
    <source>
        <dbReference type="ARBA" id="ARBA00023053"/>
    </source>
</evidence>
<dbReference type="Pfam" id="PF00474">
    <property type="entry name" value="SSF"/>
    <property type="match status" value="1"/>
</dbReference>
<dbReference type="InterPro" id="IPR051163">
    <property type="entry name" value="Sodium:Solute_Symporter_SSF"/>
</dbReference>
<comment type="caution">
    <text evidence="13">The sequence shown here is derived from an EMBL/GenBank/DDBJ whole genome shotgun (WGS) entry which is preliminary data.</text>
</comment>
<reference evidence="13" key="1">
    <citation type="submission" date="2018-11" db="EMBL/GenBank/DDBJ databases">
        <authorList>
            <person name="Alioto T."/>
            <person name="Alioto T."/>
        </authorList>
    </citation>
    <scope>NUCLEOTIDE SEQUENCE</scope>
</reference>
<sequence>MMWTTLFGTNQAQIQRTLTCATLKNAQKALWFCMPGLVIIITMGCLNGLVAFAYYQTCDPLSAGIIKAGDQLLPIFVMEIMGSIPGLPGIFIAAVFSGSLSTVSSGLNSMSAVLLQDIVKPFIAPTISDKKAANVSKIMALVLGIVCLLFSYVASELGSVVKAALSMFGIMGSPVHGVITLGMIFPWANAKGAFAGTITSMGIMMWIGIGSFMYKVYPMSPMSTEGCPNNTTGIWNNSSTFSSIAMTTIPTQSESNTIFPLYDLSYTYYMLLSPAIVLVVGLAVSFLTGHNDPKSVDPRLICPIFDVLCPYLPEKIRKPLRFGIIHKDKYKIQSKMAQMITEAQLITLNPDDVQDQQEREMFIDVKPSDTSETLMNGAKQHIN</sequence>
<evidence type="ECO:0000256" key="5">
    <source>
        <dbReference type="ARBA" id="ARBA00022692"/>
    </source>
</evidence>
<accession>A0A8B6ERJ9</accession>
<organism evidence="13 14">
    <name type="scientific">Mytilus galloprovincialis</name>
    <name type="common">Mediterranean mussel</name>
    <dbReference type="NCBI Taxonomy" id="29158"/>
    <lineage>
        <taxon>Eukaryota</taxon>
        <taxon>Metazoa</taxon>
        <taxon>Spiralia</taxon>
        <taxon>Lophotrochozoa</taxon>
        <taxon>Mollusca</taxon>
        <taxon>Bivalvia</taxon>
        <taxon>Autobranchia</taxon>
        <taxon>Pteriomorphia</taxon>
        <taxon>Mytilida</taxon>
        <taxon>Mytiloidea</taxon>
        <taxon>Mytilidae</taxon>
        <taxon>Mytilinae</taxon>
        <taxon>Mytilus</taxon>
    </lineage>
</organism>
<comment type="similarity">
    <text evidence="2 11">Belongs to the sodium:solute symporter (SSF) (TC 2.A.21) family.</text>
</comment>
<dbReference type="AlphaFoldDB" id="A0A8B6ERJ9"/>
<proteinExistence type="inferred from homology"/>
<feature type="transmembrane region" description="Helical" evidence="12">
    <location>
        <begin position="266"/>
        <end position="289"/>
    </location>
</feature>
<evidence type="ECO:0000313" key="13">
    <source>
        <dbReference type="EMBL" id="VDI37889.1"/>
    </source>
</evidence>
<dbReference type="GO" id="GO:0005886">
    <property type="term" value="C:plasma membrane"/>
    <property type="evidence" value="ECO:0007669"/>
    <property type="project" value="UniProtKB-SubCell"/>
</dbReference>
<name>A0A8B6ERJ9_MYTGA</name>
<evidence type="ECO:0000256" key="11">
    <source>
        <dbReference type="RuleBase" id="RU362091"/>
    </source>
</evidence>